<evidence type="ECO:0000313" key="1">
    <source>
        <dbReference type="EMBL" id="AUC23086.1"/>
    </source>
</evidence>
<evidence type="ECO:0000313" key="2">
    <source>
        <dbReference type="Proteomes" id="UP000232721"/>
    </source>
</evidence>
<proteinExistence type="predicted"/>
<dbReference type="RefSeq" id="WP_208889208.1">
    <property type="nucleotide sequence ID" value="NZ_CP019336.1"/>
</dbReference>
<dbReference type="Proteomes" id="UP000232721">
    <property type="component" value="Chromosome"/>
</dbReference>
<reference evidence="1 2" key="1">
    <citation type="submission" date="2017-02" db="EMBL/GenBank/DDBJ databases">
        <title>Trade-off between light-utilization and light-protection in marine flavobacteria.</title>
        <authorList>
            <person name="Kumagai Y."/>
            <person name="Yoshizawa S."/>
            <person name="Kogure K."/>
            <person name="Iwasaki W."/>
        </authorList>
    </citation>
    <scope>NUCLEOTIDE SEQUENCE [LARGE SCALE GENOMIC DNA]</scope>
    <source>
        <strain evidence="1 2">KCTC 23670</strain>
    </source>
</reference>
<name>A0ABN5F6C7_9FLAO</name>
<protein>
    <submittedName>
        <fullName evidence="1">Uncharacterized protein</fullName>
    </submittedName>
</protein>
<accession>A0ABN5F6C7</accession>
<sequence>YFQKKKFEKKYLKFLKENEGKNFFCYNNRKKSKEYLEENILTNLNKEVVIVYLNGRDIESEYNKEFISEALYGLKHYTKFPHLMKIRNGQLIDKSINNPFFGILKMNKPKAELLGEINHFFQ</sequence>
<feature type="non-terminal residue" evidence="1">
    <location>
        <position position="1"/>
    </location>
</feature>
<dbReference type="EMBL" id="CP019336">
    <property type="protein sequence ID" value="AUC23086.1"/>
    <property type="molecule type" value="Genomic_DNA"/>
</dbReference>
<gene>
    <name evidence="1" type="ORF">BTO15_13720</name>
</gene>
<keyword evidence="2" id="KW-1185">Reference proteome</keyword>
<organism evidence="1 2">
    <name type="scientific">Polaribacter sejongensis</name>
    <dbReference type="NCBI Taxonomy" id="985043"/>
    <lineage>
        <taxon>Bacteria</taxon>
        <taxon>Pseudomonadati</taxon>
        <taxon>Bacteroidota</taxon>
        <taxon>Flavobacteriia</taxon>
        <taxon>Flavobacteriales</taxon>
        <taxon>Flavobacteriaceae</taxon>
    </lineage>
</organism>